<dbReference type="AlphaFoldDB" id="A0A433RR49"/>
<evidence type="ECO:0000313" key="2">
    <source>
        <dbReference type="EMBL" id="RUS53094.1"/>
    </source>
</evidence>
<dbReference type="InterPro" id="IPR011032">
    <property type="entry name" value="GroES-like_sf"/>
</dbReference>
<dbReference type="PANTHER" id="PTHR43482">
    <property type="entry name" value="PROTEIN AST1-RELATED"/>
    <property type="match status" value="1"/>
</dbReference>
<dbReference type="InterPro" id="IPR052585">
    <property type="entry name" value="Lipid_raft_assoc_Zn_ADH"/>
</dbReference>
<dbReference type="InterPro" id="IPR013149">
    <property type="entry name" value="ADH-like_C"/>
</dbReference>
<dbReference type="Pfam" id="PF00107">
    <property type="entry name" value="ADH_zinc_N"/>
    <property type="match status" value="1"/>
</dbReference>
<dbReference type="InterPro" id="IPR013154">
    <property type="entry name" value="ADH-like_N"/>
</dbReference>
<evidence type="ECO:0000313" key="3">
    <source>
        <dbReference type="Proteomes" id="UP000288623"/>
    </source>
</evidence>
<comment type="caution">
    <text evidence="2">The sequence shown here is derived from an EMBL/GenBank/DDBJ whole genome shotgun (WGS) entry which is preliminary data.</text>
</comment>
<dbReference type="InterPro" id="IPR020843">
    <property type="entry name" value="ER"/>
</dbReference>
<gene>
    <name evidence="2" type="ORF">QI30_16220</name>
</gene>
<dbReference type="EMBL" id="JTFC01000041">
    <property type="protein sequence ID" value="RUS53094.1"/>
    <property type="molecule type" value="Genomic_DNA"/>
</dbReference>
<dbReference type="SMART" id="SM00829">
    <property type="entry name" value="PKS_ER"/>
    <property type="match status" value="1"/>
</dbReference>
<feature type="domain" description="Enoyl reductase (ER)" evidence="1">
    <location>
        <begin position="10"/>
        <end position="299"/>
    </location>
</feature>
<dbReference type="Pfam" id="PF08240">
    <property type="entry name" value="ADH_N"/>
    <property type="match status" value="1"/>
</dbReference>
<dbReference type="SUPFAM" id="SSF51735">
    <property type="entry name" value="NAD(P)-binding Rossmann-fold domains"/>
    <property type="match status" value="1"/>
</dbReference>
<dbReference type="CDD" id="cd05289">
    <property type="entry name" value="MDR_like_2"/>
    <property type="match status" value="1"/>
</dbReference>
<sequence length="304" mass="32525">MKVIGFETYGDASVLEERDIEVPVPKEKQVLVETLYTAVNVYDVEVRRGDFADTPLPQFYVLGNEVVGRIVAVGQAVTAFSIGDVVIAKTARNGYGEYVAAGQSHTFLKPEHLTTAQAASFSHTAVTAYWALHGFAKAQQGETVAILGASGSVGSFAIQLAKEMGLHVIAVASARNEAYVRGLGADDFVDYHQDEAAFDGIADIIIDASLLGKGGQSGIRYAKDGARFVGLTGLPDTMRSVQLIDGQRTKDMTDKEAMDALIDLPLQVREPVVLPFTATGAREAHDMLVAGNHDGKVLLQVRES</sequence>
<dbReference type="Gene3D" id="3.90.180.10">
    <property type="entry name" value="Medium-chain alcohol dehydrogenases, catalytic domain"/>
    <property type="match status" value="1"/>
</dbReference>
<dbReference type="GO" id="GO:0016491">
    <property type="term" value="F:oxidoreductase activity"/>
    <property type="evidence" value="ECO:0007669"/>
    <property type="project" value="InterPro"/>
</dbReference>
<dbReference type="Gene3D" id="3.40.50.720">
    <property type="entry name" value="NAD(P)-binding Rossmann-like Domain"/>
    <property type="match status" value="1"/>
</dbReference>
<proteinExistence type="predicted"/>
<accession>A0A433RR49</accession>
<organism evidence="2 3">
    <name type="scientific">Candidatus Kurthia intestinigallinarum</name>
    <dbReference type="NCBI Taxonomy" id="1562256"/>
    <lineage>
        <taxon>Bacteria</taxon>
        <taxon>Bacillati</taxon>
        <taxon>Bacillota</taxon>
        <taxon>Bacilli</taxon>
        <taxon>Bacillales</taxon>
        <taxon>Caryophanaceae</taxon>
        <taxon>Kurthia</taxon>
    </lineage>
</organism>
<evidence type="ECO:0000259" key="1">
    <source>
        <dbReference type="SMART" id="SM00829"/>
    </source>
</evidence>
<dbReference type="PANTHER" id="PTHR43482:SF1">
    <property type="entry name" value="PROTEIN AST1-RELATED"/>
    <property type="match status" value="1"/>
</dbReference>
<dbReference type="Proteomes" id="UP000288623">
    <property type="component" value="Unassembled WGS sequence"/>
</dbReference>
<reference evidence="2 3" key="1">
    <citation type="submission" date="2014-11" db="EMBL/GenBank/DDBJ databases">
        <title>Genome sequence and analysis of novel Kurthia sp.</title>
        <authorList>
            <person name="Lawson J.N."/>
            <person name="Gonzalez J.E."/>
            <person name="Rinauldi L."/>
            <person name="Xuan Z."/>
            <person name="Firman A."/>
            <person name="Shaddox L."/>
            <person name="Trudeau A."/>
            <person name="Shah S."/>
            <person name="Reiman D."/>
        </authorList>
    </citation>
    <scope>NUCLEOTIDE SEQUENCE [LARGE SCALE GENOMIC DNA]</scope>
    <source>
        <strain evidence="2 3">3B1D</strain>
    </source>
</reference>
<name>A0A433RR49_9BACL</name>
<keyword evidence="3" id="KW-1185">Reference proteome</keyword>
<protein>
    <recommendedName>
        <fullName evidence="1">Enoyl reductase (ER) domain-containing protein</fullName>
    </recommendedName>
</protein>
<dbReference type="OrthoDB" id="9792162at2"/>
<dbReference type="InterPro" id="IPR036291">
    <property type="entry name" value="NAD(P)-bd_dom_sf"/>
</dbReference>
<dbReference type="SUPFAM" id="SSF50129">
    <property type="entry name" value="GroES-like"/>
    <property type="match status" value="1"/>
</dbReference>
<dbReference type="RefSeq" id="WP_158621051.1">
    <property type="nucleotide sequence ID" value="NZ_JTFC01000041.1"/>
</dbReference>